<dbReference type="Proteomes" id="UP000594260">
    <property type="component" value="Unplaced"/>
</dbReference>
<feature type="signal peptide" evidence="2">
    <location>
        <begin position="1"/>
        <end position="19"/>
    </location>
</feature>
<evidence type="ECO:0000256" key="2">
    <source>
        <dbReference type="SAM" id="SignalP"/>
    </source>
</evidence>
<dbReference type="RefSeq" id="XP_022645248.1">
    <property type="nucleotide sequence ID" value="XM_022789513.1"/>
</dbReference>
<sequence length="468" mass="53828">MLVTALLLALLSLLSQSLAYEPVNGRALYEDMLNKGSLYGDCWTSAIAIVNNSCAIIHPPPDVEAYSTLALYSCFIEKFEKRRIQCGDNKHTIKCPEFQKELRDDLHRQVYTVFLGIRRMFCEHWRVKVIEASSRQTEAPWEGRTYIYDQGDTTQNRTEQISVNKIWMNKCTDPKIWGNLIEVIAELTNEVRKLMMTIYNQVSYGLNLYVEALCMEAWQNIPYSVLKELSKFHDRLIMFCSPVRRCLYILYDVTNNLLEIIALIRKTLRPTIWYCTNYIAIGWRQATELIRISVPLWIQFPQIVRTDVRTCPEKPFNMSMKTIGLIARFESIVAHTWASDLLRIFWNYREAKGDPNRKIDIMLIMLVSASYAFENKVIAYSLKNCANVGETHSQAVQYIKENHRASRALVILLMLTLLLLDIMLRLLGNPDESTCISPGSPIVRESIPTSTTAADDTPAKNTSPPEEN</sequence>
<keyword evidence="2" id="KW-0732">Signal</keyword>
<accession>A0A7M7JEJ4</accession>
<proteinExistence type="predicted"/>
<dbReference type="AlphaFoldDB" id="A0A7M7JEJ4"/>
<feature type="chain" id="PRO_5029506735" evidence="2">
    <location>
        <begin position="20"/>
        <end position="468"/>
    </location>
</feature>
<feature type="region of interest" description="Disordered" evidence="1">
    <location>
        <begin position="437"/>
        <end position="468"/>
    </location>
</feature>
<reference evidence="3" key="1">
    <citation type="submission" date="2021-01" db="UniProtKB">
        <authorList>
            <consortium name="EnsemblMetazoa"/>
        </authorList>
    </citation>
    <scope>IDENTIFICATION</scope>
</reference>
<dbReference type="InParanoid" id="A0A7M7JEJ4"/>
<evidence type="ECO:0000313" key="3">
    <source>
        <dbReference type="EnsemblMetazoa" id="XP_022645248"/>
    </source>
</evidence>
<evidence type="ECO:0000313" key="4">
    <source>
        <dbReference type="Proteomes" id="UP000594260"/>
    </source>
</evidence>
<dbReference type="GeneID" id="111243648"/>
<organism evidence="3 4">
    <name type="scientific">Varroa destructor</name>
    <name type="common">Honeybee mite</name>
    <dbReference type="NCBI Taxonomy" id="109461"/>
    <lineage>
        <taxon>Eukaryota</taxon>
        <taxon>Metazoa</taxon>
        <taxon>Ecdysozoa</taxon>
        <taxon>Arthropoda</taxon>
        <taxon>Chelicerata</taxon>
        <taxon>Arachnida</taxon>
        <taxon>Acari</taxon>
        <taxon>Parasitiformes</taxon>
        <taxon>Mesostigmata</taxon>
        <taxon>Gamasina</taxon>
        <taxon>Dermanyssoidea</taxon>
        <taxon>Varroidae</taxon>
        <taxon>Varroa</taxon>
    </lineage>
</organism>
<dbReference type="EnsemblMetazoa" id="XM_022789513">
    <property type="protein sequence ID" value="XP_022645248"/>
    <property type="gene ID" value="LOC111243648"/>
</dbReference>
<name>A0A7M7JEJ4_VARDE</name>
<dbReference type="KEGG" id="vde:111243648"/>
<evidence type="ECO:0000256" key="1">
    <source>
        <dbReference type="SAM" id="MobiDB-lite"/>
    </source>
</evidence>
<keyword evidence="4" id="KW-1185">Reference proteome</keyword>
<protein>
    <submittedName>
        <fullName evidence="3">Uncharacterized protein</fullName>
    </submittedName>
</protein>